<organism evidence="2 3">
    <name type="scientific">Leucobacter chromiisoli</name>
    <dbReference type="NCBI Taxonomy" id="2796471"/>
    <lineage>
        <taxon>Bacteria</taxon>
        <taxon>Bacillati</taxon>
        <taxon>Actinomycetota</taxon>
        <taxon>Actinomycetes</taxon>
        <taxon>Micrococcales</taxon>
        <taxon>Microbacteriaceae</taxon>
        <taxon>Leucobacter</taxon>
    </lineage>
</organism>
<feature type="region of interest" description="Disordered" evidence="1">
    <location>
        <begin position="432"/>
        <end position="458"/>
    </location>
</feature>
<name>A0A934QBS3_9MICO</name>
<dbReference type="RefSeq" id="WP_200116403.1">
    <property type="nucleotide sequence ID" value="NZ_JAEHOH010000024.1"/>
</dbReference>
<comment type="caution">
    <text evidence="2">The sequence shown here is derived from an EMBL/GenBank/DDBJ whole genome shotgun (WGS) entry which is preliminary data.</text>
</comment>
<evidence type="ECO:0000313" key="2">
    <source>
        <dbReference type="EMBL" id="MBK0420264.1"/>
    </source>
</evidence>
<proteinExistence type="predicted"/>
<keyword evidence="3" id="KW-1185">Reference proteome</keyword>
<accession>A0A934QBS3</accession>
<evidence type="ECO:0000313" key="3">
    <source>
        <dbReference type="Proteomes" id="UP000608530"/>
    </source>
</evidence>
<gene>
    <name evidence="2" type="ORF">JD276_14615</name>
</gene>
<reference evidence="2" key="1">
    <citation type="submission" date="2020-12" db="EMBL/GenBank/DDBJ databases">
        <title>Leucobacter sp. CAS1, isolated from Chromium sludge.</title>
        <authorList>
            <person name="Xu Z."/>
        </authorList>
    </citation>
    <scope>NUCLEOTIDE SEQUENCE</scope>
    <source>
        <strain evidence="2">CSA1</strain>
    </source>
</reference>
<dbReference type="Proteomes" id="UP000608530">
    <property type="component" value="Unassembled WGS sequence"/>
</dbReference>
<evidence type="ECO:0000256" key="1">
    <source>
        <dbReference type="SAM" id="MobiDB-lite"/>
    </source>
</evidence>
<sequence>MSDATTPNPTPPDPAPLDLHRVTIEFDVRARDQDEARYLVSEVLIEDLAGPPDQLRTDGDRVFGERFGDDVSHIVSWIPTPGREQQRPARDWVFVPSKGWEPFEGTGLPEMVAEMFPPEPRQEDYLLPNGGEDVDGLEEAHAVWRDECLSLAVSASRLPSILTRLKETERVRDGLIDLLEREPLPDEPQRDDYLVTIAPAYEGEYEDMRYRADHAQWRAAFTAVARRRDYALDGLLAEGGPRTMYLPEKFYREWVPSDLIAIHTLRALVEREKSGPGAPLMERTWRQRLESMLYTTDPDVRVIDPDDPERGAMYVGQASEAHEWLPPGVYDATGRDGDGEFRLVVGRVPIGDGVTASAAFPPAEHDSAAMNEIARILEHDTETHDPAAVLARINDAIQATGRVGALPGEFENYASSPTRLEHGVLLSELLAERETHLDPPSDNEPGAAPPSRGPGRDL</sequence>
<protein>
    <submittedName>
        <fullName evidence="2">Uncharacterized protein</fullName>
    </submittedName>
</protein>
<dbReference type="EMBL" id="JAEHOH010000024">
    <property type="protein sequence ID" value="MBK0420264.1"/>
    <property type="molecule type" value="Genomic_DNA"/>
</dbReference>
<dbReference type="AlphaFoldDB" id="A0A934QBS3"/>